<dbReference type="STRING" id="6945.B7P6V1"/>
<dbReference type="Proteomes" id="UP000001555">
    <property type="component" value="Unassembled WGS sequence"/>
</dbReference>
<gene>
    <name evidence="10" type="ORF">IscW_ISCW000319</name>
</gene>
<accession>B7P6V1</accession>
<dbReference type="GO" id="GO:0001676">
    <property type="term" value="P:long-chain fatty acid metabolic process"/>
    <property type="evidence" value="ECO:0000318"/>
    <property type="project" value="GO_Central"/>
</dbReference>
<dbReference type="EMBL" id="ABJB010865925">
    <property type="status" value="NOT_ANNOTATED_CDS"/>
    <property type="molecule type" value="Genomic_DNA"/>
</dbReference>
<dbReference type="InterPro" id="IPR020845">
    <property type="entry name" value="AMP-binding_CS"/>
</dbReference>
<dbReference type="EnsemblMetazoa" id="ISCW000319-RA">
    <property type="protein sequence ID" value="ISCW000319-PA"/>
    <property type="gene ID" value="ISCW000319"/>
</dbReference>
<dbReference type="VEuPathDB" id="VectorBase:ISCP_002333"/>
<name>B7P6V1_IXOSC</name>
<dbReference type="InterPro" id="IPR042099">
    <property type="entry name" value="ANL_N_sf"/>
</dbReference>
<dbReference type="GO" id="GO:0005783">
    <property type="term" value="C:endoplasmic reticulum"/>
    <property type="evidence" value="ECO:0000318"/>
    <property type="project" value="GO_Central"/>
</dbReference>
<dbReference type="Pfam" id="PF00501">
    <property type="entry name" value="AMP-binding"/>
    <property type="match status" value="1"/>
</dbReference>
<evidence type="ECO:0000259" key="9">
    <source>
        <dbReference type="Pfam" id="PF00501"/>
    </source>
</evidence>
<reference evidence="11" key="2">
    <citation type="submission" date="2020-05" db="UniProtKB">
        <authorList>
            <consortium name="EnsemblMetazoa"/>
        </authorList>
    </citation>
    <scope>IDENTIFICATION</scope>
    <source>
        <strain evidence="11">wikel</strain>
    </source>
</reference>
<evidence type="ECO:0000256" key="6">
    <source>
        <dbReference type="ARBA" id="ARBA00026121"/>
    </source>
</evidence>
<dbReference type="GO" id="GO:0005886">
    <property type="term" value="C:plasma membrane"/>
    <property type="evidence" value="ECO:0000318"/>
    <property type="project" value="GO_Central"/>
</dbReference>
<keyword evidence="8" id="KW-0472">Membrane</keyword>
<organism>
    <name type="scientific">Ixodes scapularis</name>
    <name type="common">Black-legged tick</name>
    <name type="synonym">Deer tick</name>
    <dbReference type="NCBI Taxonomy" id="6945"/>
    <lineage>
        <taxon>Eukaryota</taxon>
        <taxon>Metazoa</taxon>
        <taxon>Ecdysozoa</taxon>
        <taxon>Arthropoda</taxon>
        <taxon>Chelicerata</taxon>
        <taxon>Arachnida</taxon>
        <taxon>Acari</taxon>
        <taxon>Parasitiformes</taxon>
        <taxon>Ixodida</taxon>
        <taxon>Ixodoidea</taxon>
        <taxon>Ixodidae</taxon>
        <taxon>Ixodinae</taxon>
        <taxon>Ixodes</taxon>
    </lineage>
</organism>
<evidence type="ECO:0000256" key="2">
    <source>
        <dbReference type="ARBA" id="ARBA00022598"/>
    </source>
</evidence>
<keyword evidence="3" id="KW-0547">Nucleotide-binding</keyword>
<dbReference type="PANTHER" id="PTHR43272:SF83">
    <property type="entry name" value="ACYL-COA SYNTHETASE LONG-CHAIN, ISOFORM J"/>
    <property type="match status" value="1"/>
</dbReference>
<dbReference type="SUPFAM" id="SSF56801">
    <property type="entry name" value="Acetyl-CoA synthetase-like"/>
    <property type="match status" value="1"/>
</dbReference>
<dbReference type="EC" id="6.2.1.3" evidence="6"/>
<proteinExistence type="inferred from homology"/>
<feature type="non-terminal residue" evidence="10">
    <location>
        <position position="622"/>
    </location>
</feature>
<keyword evidence="4" id="KW-0276">Fatty acid metabolism</keyword>
<dbReference type="EMBL" id="ABJB010178972">
    <property type="status" value="NOT_ANNOTATED_CDS"/>
    <property type="molecule type" value="Genomic_DNA"/>
</dbReference>
<comment type="catalytic activity">
    <reaction evidence="7">
        <text>a long-chain fatty acid + ATP + CoA = a long-chain fatty acyl-CoA + AMP + diphosphate</text>
        <dbReference type="Rhea" id="RHEA:15421"/>
        <dbReference type="ChEBI" id="CHEBI:30616"/>
        <dbReference type="ChEBI" id="CHEBI:33019"/>
        <dbReference type="ChEBI" id="CHEBI:57287"/>
        <dbReference type="ChEBI" id="CHEBI:57560"/>
        <dbReference type="ChEBI" id="CHEBI:83139"/>
        <dbReference type="ChEBI" id="CHEBI:456215"/>
        <dbReference type="EC" id="6.2.1.3"/>
    </reaction>
</comment>
<keyword evidence="5" id="KW-0067">ATP-binding</keyword>
<dbReference type="HOGENOM" id="CLU_000022_45_2_1"/>
<dbReference type="GO" id="GO:0030182">
    <property type="term" value="P:neuron differentiation"/>
    <property type="evidence" value="ECO:0000318"/>
    <property type="project" value="GO_Central"/>
</dbReference>
<dbReference type="GO" id="GO:0035336">
    <property type="term" value="P:long-chain fatty-acyl-CoA metabolic process"/>
    <property type="evidence" value="ECO:0000318"/>
    <property type="project" value="GO_Central"/>
</dbReference>
<keyword evidence="8" id="KW-0812">Transmembrane</keyword>
<evidence type="ECO:0000256" key="8">
    <source>
        <dbReference type="SAM" id="Phobius"/>
    </source>
</evidence>
<dbReference type="EMBL" id="ABJB010786868">
    <property type="status" value="NOT_ANNOTATED_CDS"/>
    <property type="molecule type" value="Genomic_DNA"/>
</dbReference>
<evidence type="ECO:0000256" key="3">
    <source>
        <dbReference type="ARBA" id="ARBA00022741"/>
    </source>
</evidence>
<dbReference type="EMBL" id="ABJB010180590">
    <property type="status" value="NOT_ANNOTATED_CDS"/>
    <property type="molecule type" value="Genomic_DNA"/>
</dbReference>
<dbReference type="GO" id="GO:0005811">
    <property type="term" value="C:lipid droplet"/>
    <property type="evidence" value="ECO:0000318"/>
    <property type="project" value="GO_Central"/>
</dbReference>
<sequence>PGVAMGFVTLLFRVVTTVYDLVTLPVYIIVQRPWNRRRRQRSTWAAPLTDAPGAPMVRLTPDTARTRFKGCETVDALFRHAVSLHSDRPCLGTRLVKSQTQEIIDGKSIVKYDLGEYKWKTYADVESQVNQIGRGLAGLGIVPETRVIIFAETREEWILAALACFRRRVIVCTIYATLGDEGIVFSVNETEGRVMITSEELLPRLQKLMRRLRHVKRIIYMPARGESRSIPDMAPAIVMPFADLLASATVAGESPPVVPVATDVVIIMYTSGSTGTPKGKSEKLPQTLYTREKCANMPVSMAQDVYLGFLPLAHVMEIAAECCFMALGLRIGYSSPFTLTDQGTALMPNTPGDASVLRPTLMIAVPLLLNRIQKAVEQNLASTGAFKQNLFAFALPYKSYWRSKGYTTPLLNRSAETVGTVLKCTRRCFEPFSPPRRVGASSRGGRNSPTSLELLASAHVLTSTRQEIDVADDDIMFGVAGPPLNGVHIKLVNWDEGGYRSTDKPYPRGEIVVGGPTVAAGYFKRPELTLECFESGPIPWFYTGDIGEFIPQGLLRIIDRKKDLVKLQYGEYVSLGKVETVLKTHPLVDNVCVIGSSLSTFIVALIQPSEPALRKLAETAGL</sequence>
<dbReference type="PROSITE" id="PS00455">
    <property type="entry name" value="AMP_BINDING"/>
    <property type="match status" value="1"/>
</dbReference>
<dbReference type="VEuPathDB" id="VectorBase:ISCI000319"/>
<dbReference type="GO" id="GO:0005524">
    <property type="term" value="F:ATP binding"/>
    <property type="evidence" value="ECO:0007669"/>
    <property type="project" value="UniProtKB-KW"/>
</dbReference>
<protein>
    <recommendedName>
        <fullName evidence="6">long-chain-fatty-acid--CoA ligase</fullName>
        <ecNumber evidence="6">6.2.1.3</ecNumber>
    </recommendedName>
</protein>
<keyword evidence="2 10" id="KW-0436">Ligase</keyword>
<dbReference type="PANTHER" id="PTHR43272">
    <property type="entry name" value="LONG-CHAIN-FATTY-ACID--COA LIGASE"/>
    <property type="match status" value="1"/>
</dbReference>
<dbReference type="EMBL" id="DS647963">
    <property type="protein sequence ID" value="EEC02323.1"/>
    <property type="molecule type" value="Genomic_DNA"/>
</dbReference>
<evidence type="ECO:0000313" key="12">
    <source>
        <dbReference type="Proteomes" id="UP000001555"/>
    </source>
</evidence>
<reference evidence="10 12" key="1">
    <citation type="submission" date="2008-03" db="EMBL/GenBank/DDBJ databases">
        <title>Annotation of Ixodes scapularis.</title>
        <authorList>
            <consortium name="Ixodes scapularis Genome Project Consortium"/>
            <person name="Caler E."/>
            <person name="Hannick L.I."/>
            <person name="Bidwell S."/>
            <person name="Joardar V."/>
            <person name="Thiagarajan M."/>
            <person name="Amedeo P."/>
            <person name="Galinsky K.J."/>
            <person name="Schobel S."/>
            <person name="Inman J."/>
            <person name="Hostetler J."/>
            <person name="Miller J."/>
            <person name="Hammond M."/>
            <person name="Megy K."/>
            <person name="Lawson D."/>
            <person name="Kodira C."/>
            <person name="Sutton G."/>
            <person name="Meyer J."/>
            <person name="Hill C.A."/>
            <person name="Birren B."/>
            <person name="Nene V."/>
            <person name="Collins F."/>
            <person name="Alarcon-Chaidez F."/>
            <person name="Wikel S."/>
            <person name="Strausberg R."/>
        </authorList>
    </citation>
    <scope>NUCLEOTIDE SEQUENCE [LARGE SCALE GENOMIC DNA]</scope>
    <source>
        <strain evidence="12">Wikel</strain>
        <strain evidence="10">Wikel colony</strain>
    </source>
</reference>
<keyword evidence="8" id="KW-1133">Transmembrane helix</keyword>
<evidence type="ECO:0000256" key="7">
    <source>
        <dbReference type="ARBA" id="ARBA00036813"/>
    </source>
</evidence>
<dbReference type="Gene3D" id="3.40.50.12780">
    <property type="entry name" value="N-terminal domain of ligase-like"/>
    <property type="match status" value="1"/>
</dbReference>
<dbReference type="EMBL" id="ABJB010521226">
    <property type="status" value="NOT_ANNOTATED_CDS"/>
    <property type="molecule type" value="Genomic_DNA"/>
</dbReference>
<dbReference type="EMBL" id="ABJB010822738">
    <property type="status" value="NOT_ANNOTATED_CDS"/>
    <property type="molecule type" value="Genomic_DNA"/>
</dbReference>
<evidence type="ECO:0000256" key="4">
    <source>
        <dbReference type="ARBA" id="ARBA00022832"/>
    </source>
</evidence>
<feature type="domain" description="AMP-dependent synthetase/ligase" evidence="9">
    <location>
        <begin position="110"/>
        <end position="523"/>
    </location>
</feature>
<dbReference type="EMBL" id="ABJB010868395">
    <property type="status" value="NOT_ANNOTATED_CDS"/>
    <property type="molecule type" value="Genomic_DNA"/>
</dbReference>
<dbReference type="EMBL" id="ABJB010106999">
    <property type="status" value="NOT_ANNOTATED_CDS"/>
    <property type="molecule type" value="Genomic_DNA"/>
</dbReference>
<dbReference type="EMBL" id="ABJB010171823">
    <property type="status" value="NOT_ANNOTATED_CDS"/>
    <property type="molecule type" value="Genomic_DNA"/>
</dbReference>
<evidence type="ECO:0000313" key="10">
    <source>
        <dbReference type="EMBL" id="EEC02323.1"/>
    </source>
</evidence>
<dbReference type="AlphaFoldDB" id="B7P6V1"/>
<evidence type="ECO:0000256" key="1">
    <source>
        <dbReference type="ARBA" id="ARBA00006432"/>
    </source>
</evidence>
<dbReference type="VEuPathDB" id="VectorBase:ISCW000319"/>
<dbReference type="OrthoDB" id="1700726at2759"/>
<dbReference type="PaxDb" id="6945-B7P6V1"/>
<feature type="transmembrane region" description="Helical" evidence="8">
    <location>
        <begin position="6"/>
        <end position="30"/>
    </location>
</feature>
<evidence type="ECO:0000256" key="5">
    <source>
        <dbReference type="ARBA" id="ARBA00022840"/>
    </source>
</evidence>
<keyword evidence="4" id="KW-0443">Lipid metabolism</keyword>
<dbReference type="EMBL" id="ABJB010530070">
    <property type="status" value="NOT_ANNOTATED_CDS"/>
    <property type="molecule type" value="Genomic_DNA"/>
</dbReference>
<dbReference type="InterPro" id="IPR000873">
    <property type="entry name" value="AMP-dep_synth/lig_dom"/>
</dbReference>
<evidence type="ECO:0000313" key="11">
    <source>
        <dbReference type="EnsemblMetazoa" id="ISCW000319-PA"/>
    </source>
</evidence>
<comment type="similarity">
    <text evidence="1">Belongs to the ATP-dependent AMP-binding enzyme family.</text>
</comment>
<dbReference type="GO" id="GO:0090433">
    <property type="term" value="F:palmitoyl-CoA ligase activity"/>
    <property type="evidence" value="ECO:0000318"/>
    <property type="project" value="GO_Central"/>
</dbReference>
<keyword evidence="12" id="KW-1185">Reference proteome</keyword>
<feature type="non-terminal residue" evidence="10">
    <location>
        <position position="1"/>
    </location>
</feature>